<sequence>MVIDSAGSSYVPEEQPVQRKLSDGGGDGDDDRTADNVVNMAWCDDRLTATAANLAATIVGVAFTWSVFYLTVMTDDIEFSLTAADVYISLSSIFLLYVTGTVAGWLINKIFGIPWQYGMLLAGFALENAGMYTVTGWCSKLVSYIRCSEYIREMVIDSAGSSDAPEEQPVQRQLSDGAGDDGQRGFDCDDDRTADDDVVNMAWCDDRLSATTANLAATIVGVAFAWSALYLIFVKDLTDVPGGSVSSIFILYVTGAVVGWLINRIVGIPSQYGMLLAGFALQNAGLYTVTGWCLNLVSLI</sequence>
<keyword evidence="3" id="KW-1133">Transmembrane helix</keyword>
<evidence type="ECO:0000313" key="5">
    <source>
        <dbReference type="Proteomes" id="UP000478052"/>
    </source>
</evidence>
<reference evidence="4 5" key="1">
    <citation type="submission" date="2019-08" db="EMBL/GenBank/DDBJ databases">
        <title>Whole genome of Aphis craccivora.</title>
        <authorList>
            <person name="Voronova N.V."/>
            <person name="Shulinski R.S."/>
            <person name="Bandarenka Y.V."/>
            <person name="Zhorov D.G."/>
            <person name="Warner D."/>
        </authorList>
    </citation>
    <scope>NUCLEOTIDE SEQUENCE [LARGE SCALE GENOMIC DNA]</scope>
    <source>
        <strain evidence="4">180601</strain>
        <tissue evidence="4">Whole Body</tissue>
    </source>
</reference>
<organism evidence="4 5">
    <name type="scientific">Aphis craccivora</name>
    <name type="common">Cowpea aphid</name>
    <dbReference type="NCBI Taxonomy" id="307492"/>
    <lineage>
        <taxon>Eukaryota</taxon>
        <taxon>Metazoa</taxon>
        <taxon>Ecdysozoa</taxon>
        <taxon>Arthropoda</taxon>
        <taxon>Hexapoda</taxon>
        <taxon>Insecta</taxon>
        <taxon>Pterygota</taxon>
        <taxon>Neoptera</taxon>
        <taxon>Paraneoptera</taxon>
        <taxon>Hemiptera</taxon>
        <taxon>Sternorrhyncha</taxon>
        <taxon>Aphidomorpha</taxon>
        <taxon>Aphidoidea</taxon>
        <taxon>Aphididae</taxon>
        <taxon>Aphidini</taxon>
        <taxon>Aphis</taxon>
        <taxon>Aphis</taxon>
    </lineage>
</organism>
<name>A0A6G0XF77_APHCR</name>
<evidence type="ECO:0000256" key="2">
    <source>
        <dbReference type="SAM" id="MobiDB-lite"/>
    </source>
</evidence>
<feature type="region of interest" description="Disordered" evidence="2">
    <location>
        <begin position="159"/>
        <end position="187"/>
    </location>
</feature>
<dbReference type="Proteomes" id="UP000478052">
    <property type="component" value="Unassembled WGS sequence"/>
</dbReference>
<feature type="transmembrane region" description="Helical" evidence="3">
    <location>
        <begin position="86"/>
        <end position="107"/>
    </location>
</feature>
<accession>A0A6G0XF77</accession>
<feature type="transmembrane region" description="Helical" evidence="3">
    <location>
        <begin position="245"/>
        <end position="262"/>
    </location>
</feature>
<dbReference type="AlphaFoldDB" id="A0A6G0XF77"/>
<protein>
    <submittedName>
        <fullName evidence="4">Sodium/hydrogen exchanger 9B2-like</fullName>
    </submittedName>
</protein>
<dbReference type="EMBL" id="VUJU01007891">
    <property type="protein sequence ID" value="KAF0738920.1"/>
    <property type="molecule type" value="Genomic_DNA"/>
</dbReference>
<evidence type="ECO:0000256" key="1">
    <source>
        <dbReference type="ARBA" id="ARBA00007367"/>
    </source>
</evidence>
<feature type="transmembrane region" description="Helical" evidence="3">
    <location>
        <begin position="274"/>
        <end position="297"/>
    </location>
</feature>
<keyword evidence="3" id="KW-0472">Membrane</keyword>
<proteinExistence type="inferred from homology"/>
<dbReference type="InterPro" id="IPR051843">
    <property type="entry name" value="CPA1_transporter"/>
</dbReference>
<feature type="transmembrane region" description="Helical" evidence="3">
    <location>
        <begin position="215"/>
        <end position="233"/>
    </location>
</feature>
<dbReference type="PANTHER" id="PTHR31102:SF1">
    <property type="entry name" value="CATION_H+ EXCHANGER DOMAIN-CONTAINING PROTEIN"/>
    <property type="match status" value="1"/>
</dbReference>
<gene>
    <name evidence="4" type="ORF">FWK35_00037741</name>
</gene>
<dbReference type="PANTHER" id="PTHR31102">
    <property type="match status" value="1"/>
</dbReference>
<feature type="transmembrane region" description="Helical" evidence="3">
    <location>
        <begin position="54"/>
        <end position="74"/>
    </location>
</feature>
<comment type="caution">
    <text evidence="4">The sequence shown here is derived from an EMBL/GenBank/DDBJ whole genome shotgun (WGS) entry which is preliminary data.</text>
</comment>
<keyword evidence="5" id="KW-1185">Reference proteome</keyword>
<keyword evidence="3" id="KW-0812">Transmembrane</keyword>
<evidence type="ECO:0000256" key="3">
    <source>
        <dbReference type="SAM" id="Phobius"/>
    </source>
</evidence>
<evidence type="ECO:0000313" key="4">
    <source>
        <dbReference type="EMBL" id="KAF0738920.1"/>
    </source>
</evidence>
<feature type="non-terminal residue" evidence="4">
    <location>
        <position position="300"/>
    </location>
</feature>
<feature type="region of interest" description="Disordered" evidence="2">
    <location>
        <begin position="1"/>
        <end position="29"/>
    </location>
</feature>
<dbReference type="GO" id="GO:0098662">
    <property type="term" value="P:inorganic cation transmembrane transport"/>
    <property type="evidence" value="ECO:0007669"/>
    <property type="project" value="TreeGrafter"/>
</dbReference>
<comment type="similarity">
    <text evidence="1">Belongs to the monovalent cation:proton antiporter 1 (CPA1) transporter (TC 2.A.36) family.</text>
</comment>